<name>A0ABX7SY21_9FLAO</name>
<proteinExistence type="predicted"/>
<dbReference type="InterPro" id="IPR013325">
    <property type="entry name" value="RNA_pol_sigma_r2"/>
</dbReference>
<organism evidence="5 6">
    <name type="scientific">Polaribacter batillariae</name>
    <dbReference type="NCBI Taxonomy" id="2808900"/>
    <lineage>
        <taxon>Bacteria</taxon>
        <taxon>Pseudomonadati</taxon>
        <taxon>Bacteroidota</taxon>
        <taxon>Flavobacteriia</taxon>
        <taxon>Flavobacteriales</taxon>
        <taxon>Flavobacteriaceae</taxon>
    </lineage>
</organism>
<keyword evidence="2" id="KW-0731">Sigma factor</keyword>
<dbReference type="Pfam" id="PF04542">
    <property type="entry name" value="Sigma70_r2"/>
    <property type="match status" value="1"/>
</dbReference>
<keyword evidence="1" id="KW-0805">Transcription regulation</keyword>
<dbReference type="EMBL" id="CP071795">
    <property type="protein sequence ID" value="QTD37876.1"/>
    <property type="molecule type" value="Genomic_DNA"/>
</dbReference>
<gene>
    <name evidence="5" type="ORF">JL193_00780</name>
</gene>
<dbReference type="PANTHER" id="PTHR43133:SF46">
    <property type="entry name" value="RNA POLYMERASE SIGMA-70 FACTOR ECF SUBFAMILY"/>
    <property type="match status" value="1"/>
</dbReference>
<reference evidence="5 6" key="1">
    <citation type="submission" date="2021-03" db="EMBL/GenBank/DDBJ databases">
        <title>Complete genome of Polaribacter_sp.G4M1.</title>
        <authorList>
            <person name="Jeong S.W."/>
            <person name="Bae J.W."/>
        </authorList>
    </citation>
    <scope>NUCLEOTIDE SEQUENCE [LARGE SCALE GENOMIC DNA]</scope>
    <source>
        <strain evidence="5 6">G4M1</strain>
    </source>
</reference>
<evidence type="ECO:0000256" key="1">
    <source>
        <dbReference type="ARBA" id="ARBA00023015"/>
    </source>
</evidence>
<dbReference type="PANTHER" id="PTHR43133">
    <property type="entry name" value="RNA POLYMERASE ECF-TYPE SIGMA FACTO"/>
    <property type="match status" value="1"/>
</dbReference>
<keyword evidence="6" id="KW-1185">Reference proteome</keyword>
<evidence type="ECO:0000256" key="3">
    <source>
        <dbReference type="ARBA" id="ARBA00023163"/>
    </source>
</evidence>
<dbReference type="InterPro" id="IPR014284">
    <property type="entry name" value="RNA_pol_sigma-70_dom"/>
</dbReference>
<sequence>MSVEKELSKYLKEGDLNAYNTLFKTHYNKLYGYAFKLCNNSYQAKDIVQETFIKLWLNKEKIKTELSISNYLLKICHNEFLIHLRSKKKKRLF</sequence>
<dbReference type="Proteomes" id="UP000663935">
    <property type="component" value="Chromosome"/>
</dbReference>
<dbReference type="NCBIfam" id="TIGR02937">
    <property type="entry name" value="sigma70-ECF"/>
    <property type="match status" value="1"/>
</dbReference>
<protein>
    <submittedName>
        <fullName evidence="5">RNA polymerase sigma factor</fullName>
    </submittedName>
</protein>
<dbReference type="InterPro" id="IPR007627">
    <property type="entry name" value="RNA_pol_sigma70_r2"/>
</dbReference>
<dbReference type="SUPFAM" id="SSF88946">
    <property type="entry name" value="Sigma2 domain of RNA polymerase sigma factors"/>
    <property type="match status" value="1"/>
</dbReference>
<evidence type="ECO:0000259" key="4">
    <source>
        <dbReference type="Pfam" id="PF04542"/>
    </source>
</evidence>
<evidence type="ECO:0000313" key="5">
    <source>
        <dbReference type="EMBL" id="QTD37876.1"/>
    </source>
</evidence>
<dbReference type="Gene3D" id="1.10.1740.10">
    <property type="match status" value="1"/>
</dbReference>
<dbReference type="RefSeq" id="WP_207972032.1">
    <property type="nucleotide sequence ID" value="NZ_CP071795.1"/>
</dbReference>
<accession>A0ABX7SY21</accession>
<keyword evidence="3" id="KW-0804">Transcription</keyword>
<evidence type="ECO:0000256" key="2">
    <source>
        <dbReference type="ARBA" id="ARBA00023082"/>
    </source>
</evidence>
<dbReference type="InterPro" id="IPR039425">
    <property type="entry name" value="RNA_pol_sigma-70-like"/>
</dbReference>
<evidence type="ECO:0000313" key="6">
    <source>
        <dbReference type="Proteomes" id="UP000663935"/>
    </source>
</evidence>
<feature type="domain" description="RNA polymerase sigma-70 region 2" evidence="4">
    <location>
        <begin position="22"/>
        <end position="89"/>
    </location>
</feature>